<proteinExistence type="inferred from homology"/>
<reference evidence="6 7" key="1">
    <citation type="submission" date="2013-04" db="EMBL/GenBank/DDBJ databases">
        <authorList>
            <person name="Ikryannikova L.N."/>
            <person name="Ilina E.N."/>
            <person name="Kostryukova E.S."/>
            <person name="Semashko T.A."/>
            <person name="Karpova I.Y.U."/>
            <person name="Larin A.K."/>
            <person name="Ischenko D.S."/>
            <person name="Alekseev D.G."/>
            <person name="Klimova E.A."/>
            <person name="Filimonova A.V."/>
            <person name="Savinova T.A."/>
            <person name="Filimonova O.Y.U."/>
            <person name="Dubovickaya V.A."/>
            <person name="Sidorenko S.V."/>
            <person name="Govorun V.M."/>
        </authorList>
    </citation>
    <scope>NUCLEOTIDE SEQUENCE [LARGE SCALE GENOMIC DNA]</scope>
    <source>
        <strain evidence="6 7">13/39</strain>
    </source>
</reference>
<keyword evidence="3 5" id="KW-1133">Transmembrane helix</keyword>
<dbReference type="InterPro" id="IPR002033">
    <property type="entry name" value="TatC"/>
</dbReference>
<protein>
    <recommendedName>
        <fullName evidence="5">Sec-independent protein translocase protein TatC</fullName>
    </recommendedName>
</protein>
<dbReference type="PANTHER" id="PTHR30371">
    <property type="entry name" value="SEC-INDEPENDENT PROTEIN TRANSLOCASE PROTEIN TATC"/>
    <property type="match status" value="1"/>
</dbReference>
<feature type="transmembrane region" description="Helical" evidence="5">
    <location>
        <begin position="188"/>
        <end position="205"/>
    </location>
</feature>
<evidence type="ECO:0000256" key="3">
    <source>
        <dbReference type="ARBA" id="ARBA00022989"/>
    </source>
</evidence>
<feature type="transmembrane region" description="Helical" evidence="5">
    <location>
        <begin position="61"/>
        <end position="88"/>
    </location>
</feature>
<dbReference type="GO" id="GO:0043953">
    <property type="term" value="P:protein transport by the Tat complex"/>
    <property type="evidence" value="ECO:0007669"/>
    <property type="project" value="UniProtKB-UniRule"/>
</dbReference>
<evidence type="ECO:0000256" key="4">
    <source>
        <dbReference type="ARBA" id="ARBA00023136"/>
    </source>
</evidence>
<comment type="function">
    <text evidence="5">Part of the twin-arginine translocation (Tat) system that transports large folded proteins containing a characteristic twin-arginine motif in their signal peptide across membranes.</text>
</comment>
<feature type="transmembrane region" description="Helical" evidence="5">
    <location>
        <begin position="156"/>
        <end position="176"/>
    </location>
</feature>
<dbReference type="NCBIfam" id="TIGR00945">
    <property type="entry name" value="tatC"/>
    <property type="match status" value="1"/>
</dbReference>
<keyword evidence="5" id="KW-0811">Translocation</keyword>
<evidence type="ECO:0000256" key="1">
    <source>
        <dbReference type="ARBA" id="ARBA00004141"/>
    </source>
</evidence>
<dbReference type="Proteomes" id="UP000013315">
    <property type="component" value="Unassembled WGS sequence"/>
</dbReference>
<dbReference type="PRINTS" id="PR01840">
    <property type="entry name" value="TATCFAMILY"/>
</dbReference>
<comment type="caution">
    <text evidence="6">The sequence shown here is derived from an EMBL/GenBank/DDBJ whole genome shotgun (WGS) entry which is preliminary data.</text>
</comment>
<dbReference type="GO" id="GO:0065002">
    <property type="term" value="P:intracellular protein transmembrane transport"/>
    <property type="evidence" value="ECO:0007669"/>
    <property type="project" value="TreeGrafter"/>
</dbReference>
<comment type="similarity">
    <text evidence="5">Belongs to the TatC family.</text>
</comment>
<keyword evidence="5" id="KW-0653">Protein transport</keyword>
<keyword evidence="2 5" id="KW-0812">Transmembrane</keyword>
<sequence>MDRKELTIVEHLVEFRKRLLAVVICFFLVFCVSLLFADQIYQYVTQSFQQKLIILGPNDILWIYIRLASLMAFTITLPYTVYHIWSFIKPGLKKEEARAIFAYIPASFLCFLVGLAFGFYFVTPALLQVLLGLGEGLFETQLTAQNYLSFVFQTTLPLALIFELPVIIAFLTSIGLIGPELLLTYRRYAYFILLVLAVVLTPADFVSDLAMTVPLILLYEFSIAISKKINEEKNERRNKWESYVISERQD</sequence>
<accession>R0NUW5</accession>
<feature type="transmembrane region" description="Helical" evidence="5">
    <location>
        <begin position="20"/>
        <end position="41"/>
    </location>
</feature>
<keyword evidence="5" id="KW-1003">Cell membrane</keyword>
<feature type="transmembrane region" description="Helical" evidence="5">
    <location>
        <begin position="100"/>
        <end position="122"/>
    </location>
</feature>
<keyword evidence="5" id="KW-0813">Transport</keyword>
<keyword evidence="4 5" id="KW-0472">Membrane</keyword>
<dbReference type="PANTHER" id="PTHR30371:SF4">
    <property type="entry name" value="SEC-INDEPENDENT PROTEIN TRANSLOCASE PROTEIN TATCD"/>
    <property type="match status" value="1"/>
</dbReference>
<gene>
    <name evidence="5" type="primary">tatC</name>
    <name evidence="6" type="ORF">D065_00450</name>
</gene>
<evidence type="ECO:0000256" key="5">
    <source>
        <dbReference type="HAMAP-Rule" id="MF_00902"/>
    </source>
</evidence>
<dbReference type="AlphaFoldDB" id="R0NUW5"/>
<dbReference type="GO" id="GO:0033281">
    <property type="term" value="C:TAT protein transport complex"/>
    <property type="evidence" value="ECO:0007669"/>
    <property type="project" value="UniProtKB-UniRule"/>
</dbReference>
<dbReference type="GO" id="GO:0009977">
    <property type="term" value="F:proton motive force dependent protein transmembrane transporter activity"/>
    <property type="evidence" value="ECO:0007669"/>
    <property type="project" value="TreeGrafter"/>
</dbReference>
<dbReference type="Pfam" id="PF00902">
    <property type="entry name" value="TatC"/>
    <property type="match status" value="1"/>
</dbReference>
<name>R0NUW5_STRMT</name>
<organism evidence="6 7">
    <name type="scientific">Streptococcus mitis 13/39</name>
    <dbReference type="NCBI Taxonomy" id="1239793"/>
    <lineage>
        <taxon>Bacteria</taxon>
        <taxon>Bacillati</taxon>
        <taxon>Bacillota</taxon>
        <taxon>Bacilli</taxon>
        <taxon>Lactobacillales</taxon>
        <taxon>Streptococcaceae</taxon>
        <taxon>Streptococcus</taxon>
        <taxon>Streptococcus mitis group</taxon>
    </lineage>
</organism>
<dbReference type="EMBL" id="AQTU01000001">
    <property type="protein sequence ID" value="EOB33854.1"/>
    <property type="molecule type" value="Genomic_DNA"/>
</dbReference>
<comment type="subcellular location">
    <subcellularLocation>
        <location evidence="5">Cell membrane</location>
        <topology evidence="5">Multi-pass membrane protein</topology>
    </subcellularLocation>
    <subcellularLocation>
        <location evidence="1">Membrane</location>
        <topology evidence="1">Multi-pass membrane protein</topology>
    </subcellularLocation>
</comment>
<comment type="caution">
    <text evidence="5">Lacks conserved residue(s) required for the propagation of feature annotation.</text>
</comment>
<evidence type="ECO:0000313" key="7">
    <source>
        <dbReference type="Proteomes" id="UP000013315"/>
    </source>
</evidence>
<evidence type="ECO:0000256" key="2">
    <source>
        <dbReference type="ARBA" id="ARBA00022692"/>
    </source>
</evidence>
<dbReference type="HAMAP" id="MF_00902">
    <property type="entry name" value="TatC"/>
    <property type="match status" value="1"/>
</dbReference>
<comment type="subunit">
    <text evidence="5">Forms a complex with TatA.</text>
</comment>
<dbReference type="PATRIC" id="fig|1239793.3.peg.91"/>
<evidence type="ECO:0000313" key="6">
    <source>
        <dbReference type="EMBL" id="EOB33854.1"/>
    </source>
</evidence>